<keyword evidence="3" id="KW-1185">Reference proteome</keyword>
<accession>A0A1H8VY40</accession>
<reference evidence="3" key="1">
    <citation type="submission" date="2016-10" db="EMBL/GenBank/DDBJ databases">
        <authorList>
            <person name="Varghese N."/>
            <person name="Submissions S."/>
        </authorList>
    </citation>
    <scope>NUCLEOTIDE SEQUENCE [LARGE SCALE GENOMIC DNA]</scope>
    <source>
        <strain evidence="3">DSM 45413</strain>
    </source>
</reference>
<dbReference type="PANTHER" id="PTHR42870">
    <property type="entry name" value="ACETYL-COA C-ACETYLTRANSFERASE"/>
    <property type="match status" value="1"/>
</dbReference>
<dbReference type="InterPro" id="IPR016039">
    <property type="entry name" value="Thiolase-like"/>
</dbReference>
<dbReference type="AlphaFoldDB" id="A0A1H8VY40"/>
<proteinExistence type="predicted"/>
<dbReference type="PANTHER" id="PTHR42870:SF1">
    <property type="entry name" value="NON-SPECIFIC LIPID-TRANSFER PROTEIN-LIKE 2"/>
    <property type="match status" value="1"/>
</dbReference>
<dbReference type="GO" id="GO:0016747">
    <property type="term" value="F:acyltransferase activity, transferring groups other than amino-acyl groups"/>
    <property type="evidence" value="ECO:0007669"/>
    <property type="project" value="InterPro"/>
</dbReference>
<dbReference type="Proteomes" id="UP000198960">
    <property type="component" value="Unassembled WGS sequence"/>
</dbReference>
<keyword evidence="2" id="KW-0808">Transferase</keyword>
<organism evidence="2 3">
    <name type="scientific">Trujillonella endophytica</name>
    <dbReference type="NCBI Taxonomy" id="673521"/>
    <lineage>
        <taxon>Bacteria</taxon>
        <taxon>Bacillati</taxon>
        <taxon>Actinomycetota</taxon>
        <taxon>Actinomycetes</taxon>
        <taxon>Geodermatophilales</taxon>
        <taxon>Geodermatophilaceae</taxon>
        <taxon>Trujillonella</taxon>
    </lineage>
</organism>
<dbReference type="PIRSF" id="PIRSF000429">
    <property type="entry name" value="Ac-CoA_Ac_transf"/>
    <property type="match status" value="1"/>
</dbReference>
<dbReference type="EMBL" id="FOEE01000014">
    <property type="protein sequence ID" value="SEP20265.1"/>
    <property type="molecule type" value="Genomic_DNA"/>
</dbReference>
<dbReference type="STRING" id="673521.SAMN05660991_03893"/>
<dbReference type="Pfam" id="PF22691">
    <property type="entry name" value="Thiolase_C_1"/>
    <property type="match status" value="1"/>
</dbReference>
<name>A0A1H8VY40_9ACTN</name>
<evidence type="ECO:0000313" key="3">
    <source>
        <dbReference type="Proteomes" id="UP000198960"/>
    </source>
</evidence>
<sequence length="398" mass="42698">MAGIERWNPVARPRQAAIAGVYTTKQGKLPDRTSFSLQLEAIKGACDDAGIPVEEVDGIIPLSMSDHLPGTTATQFWAAQLGERPLGLMETGGASGALAKAALAIENGMCEVVVLFYGKAGSLVGPRGTAAADKAPRVPDWSFYQSGAYMTTWYALWAQRYMHEFGATHADLAEVAVFTRYHATLNPNSIMGRKGEITVEDVLNSRPICEPLNLLDCSLDNDGGYAIVMTSAERARSAKSKPVWVLGGAESTYTDFYTTINDPWFPEEGKAVRRAANRAFDISGIGRDEIDVAGLYDCFTITTIRDLEEMGFCKLGEGAEYVKEGHCRLGGSMPTNTDGGLLSNSHAGDPAGMHTIEVVRQLRGECGERQVPNAKIGVSLQQGWAVHGMAGVLVMAAD</sequence>
<gene>
    <name evidence="2" type="ORF">SAMN05660991_03893</name>
</gene>
<evidence type="ECO:0000259" key="1">
    <source>
        <dbReference type="Pfam" id="PF22691"/>
    </source>
</evidence>
<feature type="domain" description="Thiolase C-terminal" evidence="1">
    <location>
        <begin position="270"/>
        <end position="386"/>
    </location>
</feature>
<dbReference type="Gene3D" id="3.40.47.10">
    <property type="match status" value="1"/>
</dbReference>
<protein>
    <submittedName>
        <fullName evidence="2">Acetyl-CoA acetyltransferase</fullName>
    </submittedName>
</protein>
<dbReference type="SUPFAM" id="SSF53901">
    <property type="entry name" value="Thiolase-like"/>
    <property type="match status" value="2"/>
</dbReference>
<dbReference type="CDD" id="cd00829">
    <property type="entry name" value="SCP-x_thiolase"/>
    <property type="match status" value="1"/>
</dbReference>
<evidence type="ECO:0000313" key="2">
    <source>
        <dbReference type="EMBL" id="SEP20265.1"/>
    </source>
</evidence>
<dbReference type="InterPro" id="IPR002155">
    <property type="entry name" value="Thiolase"/>
</dbReference>
<dbReference type="InterPro" id="IPR055140">
    <property type="entry name" value="Thiolase_C_2"/>
</dbReference>